<keyword evidence="2" id="KW-1133">Transmembrane helix</keyword>
<organism evidence="3 4">
    <name type="scientific">Sphaerisporangium rufum</name>
    <dbReference type="NCBI Taxonomy" id="1381558"/>
    <lineage>
        <taxon>Bacteria</taxon>
        <taxon>Bacillati</taxon>
        <taxon>Actinomycetota</taxon>
        <taxon>Actinomycetes</taxon>
        <taxon>Streptosporangiales</taxon>
        <taxon>Streptosporangiaceae</taxon>
        <taxon>Sphaerisporangium</taxon>
    </lineage>
</organism>
<gene>
    <name evidence="3" type="ORF">Sru01_36000</name>
</gene>
<evidence type="ECO:0000313" key="4">
    <source>
        <dbReference type="Proteomes" id="UP000655287"/>
    </source>
</evidence>
<dbReference type="EMBL" id="BOOU01000051">
    <property type="protein sequence ID" value="GII78618.1"/>
    <property type="molecule type" value="Genomic_DNA"/>
</dbReference>
<protein>
    <submittedName>
        <fullName evidence="3">Uncharacterized protein</fullName>
    </submittedName>
</protein>
<evidence type="ECO:0000313" key="3">
    <source>
        <dbReference type="EMBL" id="GII78618.1"/>
    </source>
</evidence>
<reference evidence="3" key="1">
    <citation type="submission" date="2021-01" db="EMBL/GenBank/DDBJ databases">
        <title>Whole genome shotgun sequence of Sphaerisporangium rufum NBRC 109079.</title>
        <authorList>
            <person name="Komaki H."/>
            <person name="Tamura T."/>
        </authorList>
    </citation>
    <scope>NUCLEOTIDE SEQUENCE</scope>
    <source>
        <strain evidence="3">NBRC 109079</strain>
    </source>
</reference>
<dbReference type="Proteomes" id="UP000655287">
    <property type="component" value="Unassembled WGS sequence"/>
</dbReference>
<feature type="region of interest" description="Disordered" evidence="1">
    <location>
        <begin position="1"/>
        <end position="21"/>
    </location>
</feature>
<feature type="transmembrane region" description="Helical" evidence="2">
    <location>
        <begin position="28"/>
        <end position="49"/>
    </location>
</feature>
<evidence type="ECO:0000256" key="1">
    <source>
        <dbReference type="SAM" id="MobiDB-lite"/>
    </source>
</evidence>
<keyword evidence="2" id="KW-0812">Transmembrane</keyword>
<evidence type="ECO:0000256" key="2">
    <source>
        <dbReference type="SAM" id="Phobius"/>
    </source>
</evidence>
<comment type="caution">
    <text evidence="3">The sequence shown here is derived from an EMBL/GenBank/DDBJ whole genome shotgun (WGS) entry which is preliminary data.</text>
</comment>
<proteinExistence type="predicted"/>
<dbReference type="RefSeq" id="WP_203987054.1">
    <property type="nucleotide sequence ID" value="NZ_BOOU01000051.1"/>
</dbReference>
<name>A0A919R3H0_9ACTN</name>
<feature type="compositionally biased region" description="Gly residues" evidence="1">
    <location>
        <begin position="1"/>
        <end position="20"/>
    </location>
</feature>
<keyword evidence="2" id="KW-0472">Membrane</keyword>
<dbReference type="AlphaFoldDB" id="A0A919R3H0"/>
<accession>A0A919R3H0</accession>
<sequence length="221" mass="23581">MVAPGTGTGIADGGAQGSMPGGRRRRRIVLILAIPLVVLIVLIFGSVAWQVALPAWQGRGEYVQVVPATSVVKVDDLRTGRGLATRIPLQATGGMTEDGAGPTDDWSWARWADQLGDTSLDVDIKRYPATALHPGADDARERLAQGIAFLREHHTRFQVFTGLGDTAYDVIGNGGVEVNVQARNVVIQVKFVADLDADRLRNIARPIAEAAVRRLDAVAAS</sequence>
<keyword evidence="4" id="KW-1185">Reference proteome</keyword>